<gene>
    <name evidence="7" type="ORF">QOZ94_003976</name>
</gene>
<accession>A0ABU0LJ36</accession>
<dbReference type="PIRSF" id="PIRSF036428">
    <property type="entry name" value="CobL"/>
    <property type="match status" value="1"/>
</dbReference>
<comment type="caution">
    <text evidence="7">The sequence shown here is derived from an EMBL/GenBank/DDBJ whole genome shotgun (WGS) entry which is preliminary data.</text>
</comment>
<keyword evidence="2" id="KW-0169">Cobalamin biosynthesis</keyword>
<dbReference type="SUPFAM" id="SSF53335">
    <property type="entry name" value="S-adenosyl-L-methionine-dependent methyltransferases"/>
    <property type="match status" value="1"/>
</dbReference>
<dbReference type="CDD" id="cd11644">
    <property type="entry name" value="Precorrin-6Y-MT"/>
    <property type="match status" value="1"/>
</dbReference>
<dbReference type="InterPro" id="IPR050714">
    <property type="entry name" value="Cobalamin_biosynth_MTase"/>
</dbReference>
<dbReference type="NCBIfam" id="TIGR02467">
    <property type="entry name" value="CbiE"/>
    <property type="match status" value="1"/>
</dbReference>
<organism evidence="7 8">
    <name type="scientific">Xanthobacter agilis</name>
    <dbReference type="NCBI Taxonomy" id="47492"/>
    <lineage>
        <taxon>Bacteria</taxon>
        <taxon>Pseudomonadati</taxon>
        <taxon>Pseudomonadota</taxon>
        <taxon>Alphaproteobacteria</taxon>
        <taxon>Hyphomicrobiales</taxon>
        <taxon>Xanthobacteraceae</taxon>
        <taxon>Xanthobacter</taxon>
    </lineage>
</organism>
<evidence type="ECO:0000256" key="5">
    <source>
        <dbReference type="ARBA" id="ARBA00022691"/>
    </source>
</evidence>
<name>A0ABU0LJ36_XANAG</name>
<feature type="domain" description="Tetrapyrrole methylase" evidence="6">
    <location>
        <begin position="7"/>
        <end position="190"/>
    </location>
</feature>
<dbReference type="GO" id="GO:0046025">
    <property type="term" value="F:precorrin-6Y C5,15-methyltransferase (decarboxylating) activity"/>
    <property type="evidence" value="ECO:0007669"/>
    <property type="project" value="UniProtKB-EC"/>
</dbReference>
<dbReference type="Pfam" id="PF00590">
    <property type="entry name" value="TP_methylase"/>
    <property type="match status" value="1"/>
</dbReference>
<dbReference type="RefSeq" id="WP_237347288.1">
    <property type="nucleotide sequence ID" value="NZ_JABWGX010000031.1"/>
</dbReference>
<dbReference type="EC" id="2.1.1.132" evidence="7"/>
<dbReference type="InterPro" id="IPR035996">
    <property type="entry name" value="4pyrrol_Methylase_sf"/>
</dbReference>
<keyword evidence="5" id="KW-0949">S-adenosyl-L-methionine</keyword>
<protein>
    <submittedName>
        <fullName evidence="7">Precorrin-6Y C5,15-methyltransferase (Decarboxylating)</fullName>
        <ecNumber evidence="7">2.1.1.132</ecNumber>
    </submittedName>
</protein>
<evidence type="ECO:0000256" key="3">
    <source>
        <dbReference type="ARBA" id="ARBA00022603"/>
    </source>
</evidence>
<dbReference type="InterPro" id="IPR000878">
    <property type="entry name" value="4pyrrol_Mease"/>
</dbReference>
<dbReference type="InterPro" id="IPR012818">
    <property type="entry name" value="CbiE"/>
</dbReference>
<evidence type="ECO:0000313" key="8">
    <source>
        <dbReference type="Proteomes" id="UP001241747"/>
    </source>
</evidence>
<reference evidence="7 8" key="1">
    <citation type="submission" date="2023-07" db="EMBL/GenBank/DDBJ databases">
        <title>Genomic Encyclopedia of Type Strains, Phase IV (KMG-IV): sequencing the most valuable type-strain genomes for metagenomic binning, comparative biology and taxonomic classification.</title>
        <authorList>
            <person name="Goeker M."/>
        </authorList>
    </citation>
    <scope>NUCLEOTIDE SEQUENCE [LARGE SCALE GENOMIC DNA]</scope>
    <source>
        <strain evidence="7 8">DSM 3770</strain>
    </source>
</reference>
<keyword evidence="8" id="KW-1185">Reference proteome</keyword>
<dbReference type="InterPro" id="IPR014008">
    <property type="entry name" value="Cbl_synth_MTase_CbiT"/>
</dbReference>
<keyword evidence="4 7" id="KW-0808">Transferase</keyword>
<proteinExistence type="predicted"/>
<dbReference type="Gene3D" id="3.40.1010.10">
    <property type="entry name" value="Cobalt-precorrin-4 Transmethylase, Domain 1"/>
    <property type="match status" value="1"/>
</dbReference>
<evidence type="ECO:0000313" key="7">
    <source>
        <dbReference type="EMBL" id="MDQ0507160.1"/>
    </source>
</evidence>
<dbReference type="EMBL" id="JAUSVY010000013">
    <property type="protein sequence ID" value="MDQ0507160.1"/>
    <property type="molecule type" value="Genomic_DNA"/>
</dbReference>
<comment type="pathway">
    <text evidence="1">Cofactor biosynthesis; adenosylcobalamin biosynthesis.</text>
</comment>
<evidence type="ECO:0000259" key="6">
    <source>
        <dbReference type="Pfam" id="PF00590"/>
    </source>
</evidence>
<dbReference type="GO" id="GO:0032259">
    <property type="term" value="P:methylation"/>
    <property type="evidence" value="ECO:0007669"/>
    <property type="project" value="UniProtKB-KW"/>
</dbReference>
<dbReference type="SUPFAM" id="SSF53790">
    <property type="entry name" value="Tetrapyrrole methylase"/>
    <property type="match status" value="1"/>
</dbReference>
<dbReference type="Gene3D" id="3.40.50.150">
    <property type="entry name" value="Vaccinia Virus protein VP39"/>
    <property type="match status" value="1"/>
</dbReference>
<dbReference type="PANTHER" id="PTHR43182">
    <property type="entry name" value="COBALT-PRECORRIN-6B C(15)-METHYLTRANSFERASE (DECARBOXYLATING)"/>
    <property type="match status" value="1"/>
</dbReference>
<dbReference type="InterPro" id="IPR014777">
    <property type="entry name" value="4pyrrole_Mease_sub1"/>
</dbReference>
<evidence type="ECO:0000256" key="1">
    <source>
        <dbReference type="ARBA" id="ARBA00004953"/>
    </source>
</evidence>
<dbReference type="NCBIfam" id="TIGR02469">
    <property type="entry name" value="CbiT"/>
    <property type="match status" value="1"/>
</dbReference>
<keyword evidence="3 7" id="KW-0489">Methyltransferase</keyword>
<evidence type="ECO:0000256" key="2">
    <source>
        <dbReference type="ARBA" id="ARBA00022573"/>
    </source>
</evidence>
<sequence length="399" mass="41851">MAEAPWLTIIGLGEDGLQGLSPASRAALESAAIIMGPPRHLALVPDLGGERIVWPTPFAEGLARLRELRGRRVAVLASGDPFWFGAGSVIARAFAPGEWRALPSPSTFTLAAARLGWALERTACVGLHAAPMAQLRPHLAPGQRLLVLLRDGAAVVQLGAYLSQLGFGDSRLWIMEALGGPRERITEARANGLPPAVFTHPVCAAVETAGAGAALPCAAGLDDDLFENDGQLTKRPVRALTLSALAPRPGELLWDIGGGSGSVAIAWLLSDARTRAVSIEARPDRARRIRANAERLGADRLEVVEGTAPEALAGLPAPQAVFIGGGLSAGLLEDLAARLVPGTRLVAHAVTLESEALLVTARARFGGDLLRIELAQATPLGTRLGWKASYPIVQWRSVL</sequence>
<evidence type="ECO:0000256" key="4">
    <source>
        <dbReference type="ARBA" id="ARBA00022679"/>
    </source>
</evidence>
<dbReference type="Proteomes" id="UP001241747">
    <property type="component" value="Unassembled WGS sequence"/>
</dbReference>
<dbReference type="PANTHER" id="PTHR43182:SF1">
    <property type="entry name" value="COBALT-PRECORRIN-7 C(5)-METHYLTRANSFERASE"/>
    <property type="match status" value="1"/>
</dbReference>
<dbReference type="InterPro" id="IPR006365">
    <property type="entry name" value="Cbl_synth_CobL"/>
</dbReference>
<dbReference type="InterPro" id="IPR029063">
    <property type="entry name" value="SAM-dependent_MTases_sf"/>
</dbReference>